<reference evidence="1 2" key="1">
    <citation type="submission" date="2020-08" db="EMBL/GenBank/DDBJ databases">
        <title>Genomic Encyclopedia of Type Strains, Phase III (KMG-III): the genomes of soil and plant-associated and newly described type strains.</title>
        <authorList>
            <person name="Whitman W."/>
        </authorList>
    </citation>
    <scope>NUCLEOTIDE SEQUENCE [LARGE SCALE GENOMIC DNA]</scope>
    <source>
        <strain evidence="1 2">CECT 8234</strain>
    </source>
</reference>
<keyword evidence="2" id="KW-1185">Reference proteome</keyword>
<dbReference type="RefSeq" id="WP_183567327.1">
    <property type="nucleotide sequence ID" value="NZ_CBCSLB010000016.1"/>
</dbReference>
<evidence type="ECO:0000313" key="2">
    <source>
        <dbReference type="Proteomes" id="UP000518605"/>
    </source>
</evidence>
<protein>
    <submittedName>
        <fullName evidence="1">Uncharacterized protein</fullName>
    </submittedName>
</protein>
<dbReference type="AlphaFoldDB" id="A0A7W5GBW4"/>
<dbReference type="EMBL" id="JACHXW010000015">
    <property type="protein sequence ID" value="MBB3154241.1"/>
    <property type="molecule type" value="Genomic_DNA"/>
</dbReference>
<accession>A0A7W5GBW4</accession>
<name>A0A7W5GBW4_9BACL</name>
<dbReference type="Proteomes" id="UP000518605">
    <property type="component" value="Unassembled WGS sequence"/>
</dbReference>
<proteinExistence type="predicted"/>
<sequence length="50" mass="5641">MMDRDYRLAELGSHSDALDAIRKLEQQLTDAYGTDVALIAYAADHEEETK</sequence>
<evidence type="ECO:0000313" key="1">
    <source>
        <dbReference type="EMBL" id="MBB3154241.1"/>
    </source>
</evidence>
<comment type="caution">
    <text evidence="1">The sequence shown here is derived from an EMBL/GenBank/DDBJ whole genome shotgun (WGS) entry which is preliminary data.</text>
</comment>
<gene>
    <name evidence="1" type="ORF">FHS16_004323</name>
</gene>
<organism evidence="1 2">
    <name type="scientific">Paenibacillus endophyticus</name>
    <dbReference type="NCBI Taxonomy" id="1294268"/>
    <lineage>
        <taxon>Bacteria</taxon>
        <taxon>Bacillati</taxon>
        <taxon>Bacillota</taxon>
        <taxon>Bacilli</taxon>
        <taxon>Bacillales</taxon>
        <taxon>Paenibacillaceae</taxon>
        <taxon>Paenibacillus</taxon>
    </lineage>
</organism>